<keyword evidence="2" id="KW-1185">Reference proteome</keyword>
<protein>
    <recommendedName>
        <fullName evidence="3">Glycosyltransferase</fullName>
    </recommendedName>
</protein>
<organism evidence="1 2">
    <name type="scientific">Acidisphaera rubrifaciens HS-AP3</name>
    <dbReference type="NCBI Taxonomy" id="1231350"/>
    <lineage>
        <taxon>Bacteria</taxon>
        <taxon>Pseudomonadati</taxon>
        <taxon>Pseudomonadota</taxon>
        <taxon>Alphaproteobacteria</taxon>
        <taxon>Acetobacterales</taxon>
        <taxon>Acetobacteraceae</taxon>
        <taxon>Acidisphaera</taxon>
    </lineage>
</organism>
<dbReference type="InterPro" id="IPR029044">
    <property type="entry name" value="Nucleotide-diphossugar_trans"/>
</dbReference>
<evidence type="ECO:0008006" key="3">
    <source>
        <dbReference type="Google" id="ProtNLM"/>
    </source>
</evidence>
<dbReference type="EMBL" id="BANB01000104">
    <property type="protein sequence ID" value="GAN76487.1"/>
    <property type="molecule type" value="Genomic_DNA"/>
</dbReference>
<dbReference type="AlphaFoldDB" id="A0A0D6P491"/>
<accession>A0A0D6P491</accession>
<sequence>MRPEQASALSAAFLRDTTTNIARAARSVPISGYAAYAPVGAEETLVPHLAQGTRRVLADGSIPVPDGVEGFGRCLLHAIRQLFAAAHPAACVLSSDIPTLPTEFLVAAAQALLVGDDRRVVLGACDDGGYYLLGMRVPHARLFADIPWSTDTVAAATRMRAAELGLDLVELPPWYDIDDAAALERLVRGQDGSDAVCTRRALQMLGLEAFGRSPCVA</sequence>
<comment type="caution">
    <text evidence="1">The sequence shown here is derived from an EMBL/GenBank/DDBJ whole genome shotgun (WGS) entry which is preliminary data.</text>
</comment>
<reference evidence="1 2" key="1">
    <citation type="submission" date="2012-11" db="EMBL/GenBank/DDBJ databases">
        <title>Whole genome sequence of Acidisphaera rubrifaciens HS-AP3.</title>
        <authorList>
            <person name="Azuma Y."/>
            <person name="Higashiura N."/>
            <person name="Hirakawa H."/>
            <person name="Matsushita K."/>
        </authorList>
    </citation>
    <scope>NUCLEOTIDE SEQUENCE [LARGE SCALE GENOMIC DNA]</scope>
    <source>
        <strain evidence="1 2">HS-AP3</strain>
    </source>
</reference>
<evidence type="ECO:0000313" key="1">
    <source>
        <dbReference type="EMBL" id="GAN76487.1"/>
    </source>
</evidence>
<evidence type="ECO:0000313" key="2">
    <source>
        <dbReference type="Proteomes" id="UP000032680"/>
    </source>
</evidence>
<dbReference type="Gene3D" id="3.90.550.10">
    <property type="entry name" value="Spore Coat Polysaccharide Biosynthesis Protein SpsA, Chain A"/>
    <property type="match status" value="1"/>
</dbReference>
<dbReference type="PANTHER" id="PTHR36529:SF1">
    <property type="entry name" value="GLYCOSYLTRANSFERASE"/>
    <property type="match status" value="1"/>
</dbReference>
<dbReference type="PANTHER" id="PTHR36529">
    <property type="entry name" value="SLL1095 PROTEIN"/>
    <property type="match status" value="1"/>
</dbReference>
<dbReference type="Proteomes" id="UP000032680">
    <property type="component" value="Unassembled WGS sequence"/>
</dbReference>
<dbReference type="InterPro" id="IPR018641">
    <property type="entry name" value="Trfase_1_rSAM/seldom-assoc"/>
</dbReference>
<name>A0A0D6P491_9PROT</name>
<gene>
    <name evidence="1" type="ORF">Asru_0104_10</name>
</gene>
<proteinExistence type="predicted"/>
<dbReference type="Pfam" id="PF09837">
    <property type="entry name" value="DUF2064"/>
    <property type="match status" value="1"/>
</dbReference>
<dbReference type="SUPFAM" id="SSF53448">
    <property type="entry name" value="Nucleotide-diphospho-sugar transferases"/>
    <property type="match status" value="1"/>
</dbReference>